<comment type="subcellular location">
    <subcellularLocation>
        <location evidence="1">Secreted</location>
    </subcellularLocation>
</comment>
<dbReference type="InterPro" id="IPR059100">
    <property type="entry name" value="TSP3_bac"/>
</dbReference>
<dbReference type="STRING" id="1802312.A3C06_02145"/>
<evidence type="ECO:0000256" key="1">
    <source>
        <dbReference type="ARBA" id="ARBA00004613"/>
    </source>
</evidence>
<reference evidence="6 7" key="1">
    <citation type="journal article" date="2016" name="Nat. Commun.">
        <title>Thousands of microbial genomes shed light on interconnected biogeochemical processes in an aquifer system.</title>
        <authorList>
            <person name="Anantharaman K."/>
            <person name="Brown C.T."/>
            <person name="Hug L.A."/>
            <person name="Sharon I."/>
            <person name="Castelle C.J."/>
            <person name="Probst A.J."/>
            <person name="Thomas B.C."/>
            <person name="Singh A."/>
            <person name="Wilkins M.J."/>
            <person name="Karaoz U."/>
            <person name="Brodie E.L."/>
            <person name="Williams K.H."/>
            <person name="Hubbard S.S."/>
            <person name="Banfield J.F."/>
        </authorList>
    </citation>
    <scope>NUCLEOTIDE SEQUENCE [LARGE SCALE GENOMIC DNA]</scope>
</reference>
<feature type="compositionally biased region" description="Low complexity" evidence="5">
    <location>
        <begin position="103"/>
        <end position="121"/>
    </location>
</feature>
<dbReference type="Proteomes" id="UP000177565">
    <property type="component" value="Unassembled WGS sequence"/>
</dbReference>
<organism evidence="6 7">
    <name type="scientific">Candidatus Taylorbacteria bacterium RIFCSPHIGHO2_02_FULL_46_13</name>
    <dbReference type="NCBI Taxonomy" id="1802312"/>
    <lineage>
        <taxon>Bacteria</taxon>
        <taxon>Candidatus Tayloriibacteriota</taxon>
    </lineage>
</organism>
<comment type="caution">
    <text evidence="6">The sequence shown here is derived from an EMBL/GenBank/DDBJ whole genome shotgun (WGS) entry which is preliminary data.</text>
</comment>
<feature type="compositionally biased region" description="Basic and acidic residues" evidence="5">
    <location>
        <begin position="87"/>
        <end position="96"/>
    </location>
</feature>
<sequence>MATRKTTFIVILAGIVIILVGYAVSKYTSQPSVYQAPSEQLVAVDTGTAHTLTKDSDGDGLPDWEEELWKTDPQNPDTDGDGTPDGEEVRLNRDPAVKGPNDTVTTAPTPTTETQTPQTPTEKLAEDVLTAYAQMKTGGATPPSLQEILDKNNISITAIQYSPSQLTQVADSPTATQTYSKDFISILSKYISAGQKNELEILKIALDTEDPSALGELKTRATNYRLAVKELLNISVPKSAVVLHIDFVNTLSVIAESVSAMSVIYTDPATALAGMGEYQSAGLLLARELRELDAYFNR</sequence>
<feature type="region of interest" description="Disordered" evidence="5">
    <location>
        <begin position="50"/>
        <end position="121"/>
    </location>
</feature>
<evidence type="ECO:0000256" key="5">
    <source>
        <dbReference type="SAM" id="MobiDB-lite"/>
    </source>
</evidence>
<dbReference type="PANTHER" id="PTHR37467">
    <property type="entry name" value="EXPORTED CALCIUM-BINDING GLYCOPROTEIN-RELATED"/>
    <property type="match status" value="1"/>
</dbReference>
<evidence type="ECO:0000256" key="2">
    <source>
        <dbReference type="ARBA" id="ARBA00022525"/>
    </source>
</evidence>
<name>A0A1G2MTW3_9BACT</name>
<dbReference type="PANTHER" id="PTHR37467:SF1">
    <property type="entry name" value="EXPORTED CALCIUM-BINDING GLYCOPROTEIN"/>
    <property type="match status" value="1"/>
</dbReference>
<keyword evidence="4" id="KW-0106">Calcium</keyword>
<keyword evidence="3" id="KW-0732">Signal</keyword>
<dbReference type="InterPro" id="IPR028974">
    <property type="entry name" value="TSP_type-3_rpt"/>
</dbReference>
<dbReference type="SUPFAM" id="SSF103647">
    <property type="entry name" value="TSP type-3 repeat"/>
    <property type="match status" value="1"/>
</dbReference>
<evidence type="ECO:0000256" key="4">
    <source>
        <dbReference type="ARBA" id="ARBA00022837"/>
    </source>
</evidence>
<dbReference type="Pfam" id="PF18884">
    <property type="entry name" value="TSP3_bac"/>
    <property type="match status" value="2"/>
</dbReference>
<evidence type="ECO:0000313" key="6">
    <source>
        <dbReference type="EMBL" id="OHA27307.1"/>
    </source>
</evidence>
<accession>A0A1G2MTW3</accession>
<dbReference type="InterPro" id="IPR053180">
    <property type="entry name" value="Ca-binding_acidic-repeat"/>
</dbReference>
<proteinExistence type="predicted"/>
<keyword evidence="2" id="KW-0964">Secreted</keyword>
<evidence type="ECO:0000256" key="3">
    <source>
        <dbReference type="ARBA" id="ARBA00022729"/>
    </source>
</evidence>
<gene>
    <name evidence="6" type="ORF">A3C06_02145</name>
</gene>
<evidence type="ECO:0000313" key="7">
    <source>
        <dbReference type="Proteomes" id="UP000177565"/>
    </source>
</evidence>
<protein>
    <submittedName>
        <fullName evidence="6">Uncharacterized protein</fullName>
    </submittedName>
</protein>
<dbReference type="EMBL" id="MHRQ01000007">
    <property type="protein sequence ID" value="OHA27307.1"/>
    <property type="molecule type" value="Genomic_DNA"/>
</dbReference>
<dbReference type="AlphaFoldDB" id="A0A1G2MTW3"/>
<dbReference type="GO" id="GO:0005509">
    <property type="term" value="F:calcium ion binding"/>
    <property type="evidence" value="ECO:0007669"/>
    <property type="project" value="InterPro"/>
</dbReference>